<dbReference type="EMBL" id="QKYT01000114">
    <property type="protein sequence ID" value="RIA92938.1"/>
    <property type="molecule type" value="Genomic_DNA"/>
</dbReference>
<keyword evidence="1" id="KW-0812">Transmembrane</keyword>
<feature type="transmembrane region" description="Helical" evidence="1">
    <location>
        <begin position="6"/>
        <end position="36"/>
    </location>
</feature>
<gene>
    <name evidence="2" type="ORF">C1645_763695</name>
</gene>
<evidence type="ECO:0000256" key="1">
    <source>
        <dbReference type="SAM" id="Phobius"/>
    </source>
</evidence>
<evidence type="ECO:0000313" key="2">
    <source>
        <dbReference type="EMBL" id="RIA92938.1"/>
    </source>
</evidence>
<dbReference type="Proteomes" id="UP000265703">
    <property type="component" value="Unassembled WGS sequence"/>
</dbReference>
<keyword evidence="1" id="KW-1133">Transmembrane helix</keyword>
<protein>
    <submittedName>
        <fullName evidence="2">Uncharacterized protein</fullName>
    </submittedName>
</protein>
<proteinExistence type="predicted"/>
<comment type="caution">
    <text evidence="2">The sequence shown here is derived from an EMBL/GenBank/DDBJ whole genome shotgun (WGS) entry which is preliminary data.</text>
</comment>
<accession>A0A397T3Q3</accession>
<evidence type="ECO:0000313" key="3">
    <source>
        <dbReference type="Proteomes" id="UP000265703"/>
    </source>
</evidence>
<sequence>MMNGLFTLTVNICFLFTFFLLIIFYFKGFFICVLVCKSDDNQFSLTIFFSELFFFYNICLQALFHIQNYAIYALKFM</sequence>
<name>A0A397T3Q3_9GLOM</name>
<dbReference type="AlphaFoldDB" id="A0A397T3Q3"/>
<organism evidence="2 3">
    <name type="scientific">Glomus cerebriforme</name>
    <dbReference type="NCBI Taxonomy" id="658196"/>
    <lineage>
        <taxon>Eukaryota</taxon>
        <taxon>Fungi</taxon>
        <taxon>Fungi incertae sedis</taxon>
        <taxon>Mucoromycota</taxon>
        <taxon>Glomeromycotina</taxon>
        <taxon>Glomeromycetes</taxon>
        <taxon>Glomerales</taxon>
        <taxon>Glomeraceae</taxon>
        <taxon>Glomus</taxon>
    </lineage>
</organism>
<reference evidence="2 3" key="1">
    <citation type="submission" date="2018-06" db="EMBL/GenBank/DDBJ databases">
        <title>Comparative genomics reveals the genomic features of Rhizophagus irregularis, R. cerebriforme, R. diaphanum and Gigaspora rosea, and their symbiotic lifestyle signature.</title>
        <authorList>
            <person name="Morin E."/>
            <person name="San Clemente H."/>
            <person name="Chen E.C.H."/>
            <person name="De La Providencia I."/>
            <person name="Hainaut M."/>
            <person name="Kuo A."/>
            <person name="Kohler A."/>
            <person name="Murat C."/>
            <person name="Tang N."/>
            <person name="Roy S."/>
            <person name="Loubradou J."/>
            <person name="Henrissat B."/>
            <person name="Grigoriev I.V."/>
            <person name="Corradi N."/>
            <person name="Roux C."/>
            <person name="Martin F.M."/>
        </authorList>
    </citation>
    <scope>NUCLEOTIDE SEQUENCE [LARGE SCALE GENOMIC DNA]</scope>
    <source>
        <strain evidence="2 3">DAOM 227022</strain>
    </source>
</reference>
<keyword evidence="1" id="KW-0472">Membrane</keyword>
<feature type="transmembrane region" description="Helical" evidence="1">
    <location>
        <begin position="43"/>
        <end position="64"/>
    </location>
</feature>
<keyword evidence="3" id="KW-1185">Reference proteome</keyword>